<keyword evidence="1" id="KW-1133">Transmembrane helix</keyword>
<dbReference type="InterPro" id="IPR003583">
    <property type="entry name" value="Hlx-hairpin-Hlx_DNA-bd_motif"/>
</dbReference>
<dbReference type="Pfam" id="PF12836">
    <property type="entry name" value="HHH_3"/>
    <property type="match status" value="1"/>
</dbReference>
<dbReference type="GO" id="GO:0003677">
    <property type="term" value="F:DNA binding"/>
    <property type="evidence" value="ECO:0007669"/>
    <property type="project" value="InterPro"/>
</dbReference>
<dbReference type="PATRIC" id="fig|1293598.4.peg.1528"/>
<feature type="transmembrane region" description="Helical" evidence="1">
    <location>
        <begin position="14"/>
        <end position="33"/>
    </location>
</feature>
<dbReference type="InterPro" id="IPR010994">
    <property type="entry name" value="RuvA_2-like"/>
</dbReference>
<keyword evidence="4" id="KW-1185">Reference proteome</keyword>
<evidence type="ECO:0000259" key="2">
    <source>
        <dbReference type="SMART" id="SM00278"/>
    </source>
</evidence>
<gene>
    <name evidence="3" type="ORF">IV56_GL001463</name>
</gene>
<dbReference type="InterPro" id="IPR004509">
    <property type="entry name" value="Competence_ComEA_HhH"/>
</dbReference>
<dbReference type="Gene3D" id="1.10.150.310">
    <property type="entry name" value="Tex RuvX-like domain-like"/>
    <property type="match status" value="1"/>
</dbReference>
<protein>
    <submittedName>
        <fullName evidence="3">Competence protein EA</fullName>
    </submittedName>
</protein>
<dbReference type="InterPro" id="IPR019554">
    <property type="entry name" value="Soluble_ligand-bd"/>
</dbReference>
<evidence type="ECO:0000256" key="1">
    <source>
        <dbReference type="SAM" id="Phobius"/>
    </source>
</evidence>
<comment type="caution">
    <text evidence="3">The sequence shown here is derived from an EMBL/GenBank/DDBJ whole genome shotgun (WGS) entry which is preliminary data.</text>
</comment>
<dbReference type="InterPro" id="IPR051675">
    <property type="entry name" value="Endo/Exo/Phosphatase_dom_1"/>
</dbReference>
<keyword evidence="1" id="KW-0472">Membrane</keyword>
<proteinExistence type="predicted"/>
<dbReference type="NCBIfam" id="TIGR00426">
    <property type="entry name" value="competence protein ComEA helix-hairpin-helix repeat region"/>
    <property type="match status" value="1"/>
</dbReference>
<dbReference type="Gene3D" id="3.10.560.10">
    <property type="entry name" value="Outer membrane lipoprotein wza domain like"/>
    <property type="match status" value="1"/>
</dbReference>
<accession>A0A0R2N1H4</accession>
<name>A0A0R2N1H4_9LACO</name>
<dbReference type="Proteomes" id="UP000050969">
    <property type="component" value="Unassembled WGS sequence"/>
</dbReference>
<dbReference type="AlphaFoldDB" id="A0A0R2N1H4"/>
<keyword evidence="1" id="KW-0812">Transmembrane</keyword>
<dbReference type="PANTHER" id="PTHR21180:SF32">
    <property type="entry name" value="ENDONUCLEASE_EXONUCLEASE_PHOSPHATASE FAMILY DOMAIN-CONTAINING PROTEIN 1"/>
    <property type="match status" value="1"/>
</dbReference>
<sequence>MGVKKMLKQWLQDYWRYGIAAVVVIGIGGWLMFHPSNATTVTPAPEQAIKSTEAKSSAVTSQSSHVSPGFVHIKGAVQKPGLYPVDGKTRWDAVVTAAGGLTAKADLSQVNLAKVASDQETLLIPEKGQGQQAAPAQPNAAAASASSGAIINLNTATETQLQTLSGVGPKKAQDIIAYRDEHGGFKQVEELKSVTGIGDKTFEKLAPQVTVGP</sequence>
<dbReference type="SMART" id="SM00278">
    <property type="entry name" value="HhH1"/>
    <property type="match status" value="2"/>
</dbReference>
<feature type="domain" description="Helix-hairpin-helix DNA-binding motif class 1" evidence="2">
    <location>
        <begin position="189"/>
        <end position="208"/>
    </location>
</feature>
<dbReference type="Pfam" id="PF10531">
    <property type="entry name" value="SLBB"/>
    <property type="match status" value="1"/>
</dbReference>
<dbReference type="GO" id="GO:0015627">
    <property type="term" value="C:type II protein secretion system complex"/>
    <property type="evidence" value="ECO:0007669"/>
    <property type="project" value="TreeGrafter"/>
</dbReference>
<evidence type="ECO:0000313" key="4">
    <source>
        <dbReference type="Proteomes" id="UP000050969"/>
    </source>
</evidence>
<dbReference type="STRING" id="1293598.IV56_GL001463"/>
<dbReference type="GO" id="GO:0006281">
    <property type="term" value="P:DNA repair"/>
    <property type="evidence" value="ECO:0007669"/>
    <property type="project" value="InterPro"/>
</dbReference>
<organism evidence="3 4">
    <name type="scientific">Lacticaseibacillus saniviri JCM 17471 = DSM 24301</name>
    <dbReference type="NCBI Taxonomy" id="1293598"/>
    <lineage>
        <taxon>Bacteria</taxon>
        <taxon>Bacillati</taxon>
        <taxon>Bacillota</taxon>
        <taxon>Bacilli</taxon>
        <taxon>Lactobacillales</taxon>
        <taxon>Lactobacillaceae</taxon>
        <taxon>Lacticaseibacillus</taxon>
    </lineage>
</organism>
<dbReference type="EMBL" id="JQCE01000005">
    <property type="protein sequence ID" value="KRO18331.1"/>
    <property type="molecule type" value="Genomic_DNA"/>
</dbReference>
<dbReference type="PANTHER" id="PTHR21180">
    <property type="entry name" value="ENDONUCLEASE/EXONUCLEASE/PHOSPHATASE FAMILY DOMAIN-CONTAINING PROTEIN 1"/>
    <property type="match status" value="1"/>
</dbReference>
<evidence type="ECO:0000313" key="3">
    <source>
        <dbReference type="EMBL" id="KRO18331.1"/>
    </source>
</evidence>
<reference evidence="3 4" key="1">
    <citation type="journal article" date="2015" name="Genome Announc.">
        <title>Expanding the biotechnology potential of lactobacilli through comparative genomics of 213 strains and associated genera.</title>
        <authorList>
            <person name="Sun Z."/>
            <person name="Harris H.M."/>
            <person name="McCann A."/>
            <person name="Guo C."/>
            <person name="Argimon S."/>
            <person name="Zhang W."/>
            <person name="Yang X."/>
            <person name="Jeffery I.B."/>
            <person name="Cooney J.C."/>
            <person name="Kagawa T.F."/>
            <person name="Liu W."/>
            <person name="Song Y."/>
            <person name="Salvetti E."/>
            <person name="Wrobel A."/>
            <person name="Rasinkangas P."/>
            <person name="Parkhill J."/>
            <person name="Rea M.C."/>
            <person name="O'Sullivan O."/>
            <person name="Ritari J."/>
            <person name="Douillard F.P."/>
            <person name="Paul Ross R."/>
            <person name="Yang R."/>
            <person name="Briner A.E."/>
            <person name="Felis G.E."/>
            <person name="de Vos W.M."/>
            <person name="Barrangou R."/>
            <person name="Klaenhammer T.R."/>
            <person name="Caufield P.W."/>
            <person name="Cui Y."/>
            <person name="Zhang H."/>
            <person name="O'Toole P.W."/>
        </authorList>
    </citation>
    <scope>NUCLEOTIDE SEQUENCE [LARGE SCALE GENOMIC DNA]</scope>
    <source>
        <strain evidence="3 4">DSM 24301</strain>
    </source>
</reference>
<dbReference type="GO" id="GO:0015628">
    <property type="term" value="P:protein secretion by the type II secretion system"/>
    <property type="evidence" value="ECO:0007669"/>
    <property type="project" value="TreeGrafter"/>
</dbReference>
<feature type="domain" description="Helix-hairpin-helix DNA-binding motif class 1" evidence="2">
    <location>
        <begin position="159"/>
        <end position="178"/>
    </location>
</feature>
<dbReference type="SUPFAM" id="SSF47781">
    <property type="entry name" value="RuvA domain 2-like"/>
    <property type="match status" value="1"/>
</dbReference>